<keyword evidence="8 10" id="KW-0863">Zinc-finger</keyword>
<feature type="domain" description="CTLH" evidence="11">
    <location>
        <begin position="164"/>
        <end position="227"/>
    </location>
</feature>
<comment type="function">
    <text evidence="1">Involved in the proteasome-dependent degradation of fructose-1,6-bisphosphatase.</text>
</comment>
<evidence type="ECO:0000259" key="12">
    <source>
        <dbReference type="PROSITE" id="PS51867"/>
    </source>
</evidence>
<evidence type="ECO:0000313" key="14">
    <source>
        <dbReference type="Proteomes" id="UP001161757"/>
    </source>
</evidence>
<dbReference type="PROSITE" id="PS51867">
    <property type="entry name" value="ZF_RING_GID"/>
    <property type="match status" value="1"/>
</dbReference>
<dbReference type="EMBL" id="JAJGCB010000004">
    <property type="protein sequence ID" value="KAJ8993057.1"/>
    <property type="molecule type" value="Genomic_DNA"/>
</dbReference>
<dbReference type="GO" id="GO:0005634">
    <property type="term" value="C:nucleus"/>
    <property type="evidence" value="ECO:0007669"/>
    <property type="project" value="TreeGrafter"/>
</dbReference>
<evidence type="ECO:0000256" key="3">
    <source>
        <dbReference type="ARBA" id="ARBA00010615"/>
    </source>
</evidence>
<dbReference type="PROSITE" id="PS50897">
    <property type="entry name" value="CTLH"/>
    <property type="match status" value="1"/>
</dbReference>
<dbReference type="GO" id="GO:0008270">
    <property type="term" value="F:zinc ion binding"/>
    <property type="evidence" value="ECO:0007669"/>
    <property type="project" value="UniProtKB-KW"/>
</dbReference>
<reference evidence="13" key="1">
    <citation type="submission" date="2023-01" db="EMBL/GenBank/DDBJ databases">
        <title>Exophiala dermititidis isolated from Cystic Fibrosis Patient.</title>
        <authorList>
            <person name="Kurbessoian T."/>
            <person name="Crocker A."/>
            <person name="Murante D."/>
            <person name="Hogan D.A."/>
            <person name="Stajich J.E."/>
        </authorList>
    </citation>
    <scope>NUCLEOTIDE SEQUENCE</scope>
    <source>
        <strain evidence="13">Ex8</strain>
    </source>
</reference>
<dbReference type="GO" id="GO:0005737">
    <property type="term" value="C:cytoplasm"/>
    <property type="evidence" value="ECO:0007669"/>
    <property type="project" value="UniProtKB-SubCell"/>
</dbReference>
<dbReference type="PANTHER" id="PTHR12170">
    <property type="entry name" value="MACROPHAGE ERYTHROBLAST ATTACHER-RELATED"/>
    <property type="match status" value="1"/>
</dbReference>
<evidence type="ECO:0000256" key="7">
    <source>
        <dbReference type="ARBA" id="ARBA00022723"/>
    </source>
</evidence>
<dbReference type="GO" id="GO:0034657">
    <property type="term" value="C:GID complex"/>
    <property type="evidence" value="ECO:0007669"/>
    <property type="project" value="TreeGrafter"/>
</dbReference>
<evidence type="ECO:0000256" key="9">
    <source>
        <dbReference type="ARBA" id="ARBA00022833"/>
    </source>
</evidence>
<dbReference type="Pfam" id="PF08513">
    <property type="entry name" value="LisH"/>
    <property type="match status" value="1"/>
</dbReference>
<dbReference type="Proteomes" id="UP001161757">
    <property type="component" value="Unassembled WGS sequence"/>
</dbReference>
<evidence type="ECO:0000256" key="2">
    <source>
        <dbReference type="ARBA" id="ARBA00004496"/>
    </source>
</evidence>
<feature type="zinc finger region" description="RING-Gid-type" evidence="10">
    <location>
        <begin position="343"/>
        <end position="423"/>
    </location>
</feature>
<dbReference type="AlphaFoldDB" id="A0AAN6F061"/>
<name>A0AAN6F061_EXODE</name>
<dbReference type="SMART" id="SM00667">
    <property type="entry name" value="LisH"/>
    <property type="match status" value="1"/>
</dbReference>
<evidence type="ECO:0000256" key="6">
    <source>
        <dbReference type="ARBA" id="ARBA00022490"/>
    </source>
</evidence>
<keyword evidence="6" id="KW-0963">Cytoplasm</keyword>
<dbReference type="InterPro" id="IPR024964">
    <property type="entry name" value="CTLH/CRA"/>
</dbReference>
<dbReference type="GO" id="GO:0043161">
    <property type="term" value="P:proteasome-mediated ubiquitin-dependent protein catabolic process"/>
    <property type="evidence" value="ECO:0007669"/>
    <property type="project" value="InterPro"/>
</dbReference>
<keyword evidence="7" id="KW-0479">Metal-binding</keyword>
<accession>A0AAN6F061</accession>
<protein>
    <recommendedName>
        <fullName evidence="5">Protein FYV10</fullName>
    </recommendedName>
    <alternativeName>
        <fullName evidence="4">Protein fyv10</fullName>
    </alternativeName>
</protein>
<evidence type="ECO:0000256" key="1">
    <source>
        <dbReference type="ARBA" id="ARBA00002343"/>
    </source>
</evidence>
<evidence type="ECO:0000256" key="5">
    <source>
        <dbReference type="ARBA" id="ARBA00018741"/>
    </source>
</evidence>
<dbReference type="GO" id="GO:0061630">
    <property type="term" value="F:ubiquitin protein ligase activity"/>
    <property type="evidence" value="ECO:0007669"/>
    <property type="project" value="InterPro"/>
</dbReference>
<proteinExistence type="inferred from homology"/>
<comment type="subcellular location">
    <subcellularLocation>
        <location evidence="2">Cytoplasm</location>
    </subcellularLocation>
</comment>
<dbReference type="PROSITE" id="PS50896">
    <property type="entry name" value="LISH"/>
    <property type="match status" value="1"/>
</dbReference>
<dbReference type="InterPro" id="IPR044063">
    <property type="entry name" value="ZF_RING_GID"/>
</dbReference>
<evidence type="ECO:0000256" key="4">
    <source>
        <dbReference type="ARBA" id="ARBA00017917"/>
    </source>
</evidence>
<keyword evidence="9" id="KW-0862">Zinc</keyword>
<gene>
    <name evidence="13" type="primary">FYV10</name>
    <name evidence="13" type="ORF">HRR80_003095</name>
</gene>
<feature type="domain" description="RING-Gid-type" evidence="12">
    <location>
        <begin position="343"/>
        <end position="423"/>
    </location>
</feature>
<evidence type="ECO:0000259" key="11">
    <source>
        <dbReference type="PROSITE" id="PS50897"/>
    </source>
</evidence>
<dbReference type="InterPro" id="IPR006595">
    <property type="entry name" value="CTLH_C"/>
</dbReference>
<dbReference type="SMART" id="SM00668">
    <property type="entry name" value="CTLH"/>
    <property type="match status" value="1"/>
</dbReference>
<dbReference type="InterPro" id="IPR045098">
    <property type="entry name" value="Fyv10_fam"/>
</dbReference>
<evidence type="ECO:0000313" key="13">
    <source>
        <dbReference type="EMBL" id="KAJ8993057.1"/>
    </source>
</evidence>
<evidence type="ECO:0000256" key="10">
    <source>
        <dbReference type="PROSITE-ProRule" id="PRU01215"/>
    </source>
</evidence>
<comment type="similarity">
    <text evidence="3">Belongs to the FYV10 family.</text>
</comment>
<comment type="caution">
    <text evidence="13">The sequence shown here is derived from an EMBL/GenBank/DDBJ whole genome shotgun (WGS) entry which is preliminary data.</text>
</comment>
<sequence>MAVDLSATKLNPDSHVLLDQPLLRLPHELVKRNFRNTQRYVERERDNILPALKDTANAALNSSQTPDQTLASLDAMIQRMQTFKRKLQKLHAEEETLHEHSAKRIRHLQELYQIPSLADVKYDQWARTRLDRLVVDYLLRSGYSRTASSLAETKQISHLIDLDTFVTCHKIASSLARGETKDALAWTNENRNSLKKLITAPHKTTDLEFELRLQQYIELVRAGTTAKKLEARVHAQQYLTPHASSRPEAIMQAAGLLAQDPNDTSAQAEPYRSLFAPSRWHHLSNLFVETHHTLLSLPVHPLLHVALSAGLSALKTPACHSAYNPASSSTPGHARIATNSSLCPICSKELNDLARNVPYAHHTTSAVEPDPVVLPNGRIYGRQRLEELQRQLAMAGLGGDGHGGHGVHDLQIGKEGEVRDPTTGESFTWDQVEKVYIM</sequence>
<dbReference type="InterPro" id="IPR006594">
    <property type="entry name" value="LisH"/>
</dbReference>
<dbReference type="PANTHER" id="PTHR12170:SF2">
    <property type="entry name" value="E3 UBIQUITIN-PROTEIN TRANSFERASE MAEA"/>
    <property type="match status" value="1"/>
</dbReference>
<dbReference type="Pfam" id="PF10607">
    <property type="entry name" value="CTLH"/>
    <property type="match status" value="1"/>
</dbReference>
<evidence type="ECO:0000256" key="8">
    <source>
        <dbReference type="ARBA" id="ARBA00022771"/>
    </source>
</evidence>
<organism evidence="13 14">
    <name type="scientific">Exophiala dermatitidis</name>
    <name type="common">Black yeast-like fungus</name>
    <name type="synonym">Wangiella dermatitidis</name>
    <dbReference type="NCBI Taxonomy" id="5970"/>
    <lineage>
        <taxon>Eukaryota</taxon>
        <taxon>Fungi</taxon>
        <taxon>Dikarya</taxon>
        <taxon>Ascomycota</taxon>
        <taxon>Pezizomycotina</taxon>
        <taxon>Eurotiomycetes</taxon>
        <taxon>Chaetothyriomycetidae</taxon>
        <taxon>Chaetothyriales</taxon>
        <taxon>Herpotrichiellaceae</taxon>
        <taxon>Exophiala</taxon>
    </lineage>
</organism>